<dbReference type="GO" id="GO:0016020">
    <property type="term" value="C:membrane"/>
    <property type="evidence" value="ECO:0007669"/>
    <property type="project" value="UniProtKB-SubCell"/>
</dbReference>
<sequence length="694" mass="75860">MAKPDNSIFHRLLRSPILNFMAEPRESSFRRILLSRILLLSVPVLLVGEYVTYRKARSSLLETARQNLTESAIRKGERIGEAIEALQANLITASDTAILHSGSKEESQQFLEQLQQQLPTKIQCIQLINLQSGQPVNSTCGEPGIVALSASLWPQQPTQLLPSRSSVRVTTLLHPKSPLGAQTAAPTTPNGQLQLVLSAPVYNRAGRLRYALSIQSSLYQQRNDKQGSLYGSTVVIDQDGTILEHPIADRVGRNIAEETDAARLQSVLKNALAGAQDFLHIYDFESKNIESVVGYTAIQNPISKNPEDKWVILAVASIDNALYGLEEIKQVMFNLILGLLAANLLATLYISRDLARPLEKLEDYALNVQGRGGSERIPSNFKIREFNHLALALNTMVDRLTAWAEQVESAWKEAQAANQLKSEFLANTSHELRTPLNAIIGCIRLVKDGCCDDEEEEREFLQRADDAAIHLLKIINEILDLSKIEAGTLTVVTEPLDMRSLLQEVVDMQMVQLDQKGLQLHWVPPTEPMPVQADPAKLKQVVLNVVSNAIKFTDVGSISIKMEIPSGTNKVILTVRDTGCGVPPEQQQKLFRPFVMADGTRTRKHGGTGLGLAISRKLMELMAGTITLYSPGTGKGTTVEIAMPAIAAARLSGSGNEIPSKISDADSVSVASDSNGYASPVLGETNIPNASKQQ</sequence>
<keyword evidence="14" id="KW-1185">Reference proteome</keyword>
<evidence type="ECO:0000259" key="11">
    <source>
        <dbReference type="PROSITE" id="PS50109"/>
    </source>
</evidence>
<keyword evidence="7 13" id="KW-0418">Kinase</keyword>
<feature type="domain" description="HAMP" evidence="12">
    <location>
        <begin position="352"/>
        <end position="405"/>
    </location>
</feature>
<proteinExistence type="inferred from homology"/>
<evidence type="ECO:0000256" key="9">
    <source>
        <dbReference type="ARBA" id="ARBA00074306"/>
    </source>
</evidence>
<accession>A0AAV3X915</accession>
<protein>
    <recommendedName>
        <fullName evidence="9">Circadian input-output histidine kinase CikA</fullName>
        <ecNumber evidence="4">2.7.13.3</ecNumber>
    </recommendedName>
</protein>
<evidence type="ECO:0000256" key="8">
    <source>
        <dbReference type="ARBA" id="ARBA00023012"/>
    </source>
</evidence>
<comment type="catalytic activity">
    <reaction evidence="1">
        <text>ATP + protein L-histidine = ADP + protein N-phospho-L-histidine.</text>
        <dbReference type="EC" id="2.7.13.3"/>
    </reaction>
</comment>
<dbReference type="SMART" id="SM00387">
    <property type="entry name" value="HATPase_c"/>
    <property type="match status" value="1"/>
</dbReference>
<gene>
    <name evidence="13" type="ORF">MiSe_05930</name>
</gene>
<dbReference type="EMBL" id="BLAY01000005">
    <property type="protein sequence ID" value="GET35847.1"/>
    <property type="molecule type" value="Genomic_DNA"/>
</dbReference>
<evidence type="ECO:0000313" key="13">
    <source>
        <dbReference type="EMBL" id="GET35847.1"/>
    </source>
</evidence>
<dbReference type="PRINTS" id="PR00344">
    <property type="entry name" value="BCTRLSENSOR"/>
</dbReference>
<dbReference type="FunFam" id="3.30.565.10:FF:000010">
    <property type="entry name" value="Sensor histidine kinase RcsC"/>
    <property type="match status" value="1"/>
</dbReference>
<evidence type="ECO:0000256" key="7">
    <source>
        <dbReference type="ARBA" id="ARBA00022777"/>
    </source>
</evidence>
<dbReference type="InterPro" id="IPR003594">
    <property type="entry name" value="HATPase_dom"/>
</dbReference>
<dbReference type="Gene3D" id="6.10.340.10">
    <property type="match status" value="1"/>
</dbReference>
<dbReference type="SUPFAM" id="SSF55874">
    <property type="entry name" value="ATPase domain of HSP90 chaperone/DNA topoisomerase II/histidine kinase"/>
    <property type="match status" value="1"/>
</dbReference>
<dbReference type="CDD" id="cd00082">
    <property type="entry name" value="HisKA"/>
    <property type="match status" value="1"/>
</dbReference>
<dbReference type="InterPro" id="IPR050736">
    <property type="entry name" value="Sensor_HK_Regulatory"/>
</dbReference>
<reference evidence="13" key="1">
    <citation type="submission" date="2019-10" db="EMBL/GenBank/DDBJ databases">
        <title>Draft genome sequece of Microseira wollei NIES-4236.</title>
        <authorList>
            <person name="Yamaguchi H."/>
            <person name="Suzuki S."/>
            <person name="Kawachi M."/>
        </authorList>
    </citation>
    <scope>NUCLEOTIDE SEQUENCE</scope>
    <source>
        <strain evidence="13">NIES-4236</strain>
    </source>
</reference>
<dbReference type="Proteomes" id="UP001050975">
    <property type="component" value="Unassembled WGS sequence"/>
</dbReference>
<dbReference type="InterPro" id="IPR003661">
    <property type="entry name" value="HisK_dim/P_dom"/>
</dbReference>
<dbReference type="GO" id="GO:0000155">
    <property type="term" value="F:phosphorelay sensor kinase activity"/>
    <property type="evidence" value="ECO:0007669"/>
    <property type="project" value="InterPro"/>
</dbReference>
<evidence type="ECO:0000256" key="1">
    <source>
        <dbReference type="ARBA" id="ARBA00000085"/>
    </source>
</evidence>
<dbReference type="PROSITE" id="PS50109">
    <property type="entry name" value="HIS_KIN"/>
    <property type="match status" value="1"/>
</dbReference>
<evidence type="ECO:0000256" key="4">
    <source>
        <dbReference type="ARBA" id="ARBA00012438"/>
    </source>
</evidence>
<dbReference type="SMART" id="SM00388">
    <property type="entry name" value="HisKA"/>
    <property type="match status" value="1"/>
</dbReference>
<evidence type="ECO:0000256" key="2">
    <source>
        <dbReference type="ARBA" id="ARBA00004370"/>
    </source>
</evidence>
<evidence type="ECO:0000256" key="3">
    <source>
        <dbReference type="ARBA" id="ARBA00006402"/>
    </source>
</evidence>
<dbReference type="SUPFAM" id="SSF47384">
    <property type="entry name" value="Homodimeric domain of signal transducing histidine kinase"/>
    <property type="match status" value="1"/>
</dbReference>
<dbReference type="Pfam" id="PF02518">
    <property type="entry name" value="HATPase_c"/>
    <property type="match status" value="1"/>
</dbReference>
<dbReference type="InterPro" id="IPR036097">
    <property type="entry name" value="HisK_dim/P_sf"/>
</dbReference>
<dbReference type="InterPro" id="IPR005467">
    <property type="entry name" value="His_kinase_dom"/>
</dbReference>
<dbReference type="Pfam" id="PF00512">
    <property type="entry name" value="HisKA"/>
    <property type="match status" value="1"/>
</dbReference>
<feature type="domain" description="Histidine kinase" evidence="11">
    <location>
        <begin position="427"/>
        <end position="647"/>
    </location>
</feature>
<dbReference type="Gene3D" id="3.30.565.10">
    <property type="entry name" value="Histidine kinase-like ATPase, C-terminal domain"/>
    <property type="match status" value="1"/>
</dbReference>
<keyword evidence="8" id="KW-0902">Two-component regulatory system</keyword>
<comment type="caution">
    <text evidence="13">The sequence shown here is derived from an EMBL/GenBank/DDBJ whole genome shotgun (WGS) entry which is preliminary data.</text>
</comment>
<dbReference type="PANTHER" id="PTHR43711">
    <property type="entry name" value="TWO-COMPONENT HISTIDINE KINASE"/>
    <property type="match status" value="1"/>
</dbReference>
<feature type="region of interest" description="Disordered" evidence="10">
    <location>
        <begin position="662"/>
        <end position="694"/>
    </location>
</feature>
<evidence type="ECO:0000259" key="12">
    <source>
        <dbReference type="PROSITE" id="PS50885"/>
    </source>
</evidence>
<dbReference type="Gene3D" id="3.30.450.20">
    <property type="entry name" value="PAS domain"/>
    <property type="match status" value="1"/>
</dbReference>
<feature type="compositionally biased region" description="Low complexity" evidence="10">
    <location>
        <begin position="665"/>
        <end position="674"/>
    </location>
</feature>
<dbReference type="CDD" id="cd16922">
    <property type="entry name" value="HATPase_EvgS-ArcB-TorS-like"/>
    <property type="match status" value="1"/>
</dbReference>
<dbReference type="FunFam" id="1.10.287.130:FF:000001">
    <property type="entry name" value="Two-component sensor histidine kinase"/>
    <property type="match status" value="1"/>
</dbReference>
<comment type="similarity">
    <text evidence="3">In the N-terminal section; belongs to the phytochrome family.</text>
</comment>
<organism evidence="13 14">
    <name type="scientific">Microseira wollei NIES-4236</name>
    <dbReference type="NCBI Taxonomy" id="2530354"/>
    <lineage>
        <taxon>Bacteria</taxon>
        <taxon>Bacillati</taxon>
        <taxon>Cyanobacteriota</taxon>
        <taxon>Cyanophyceae</taxon>
        <taxon>Oscillatoriophycideae</taxon>
        <taxon>Aerosakkonematales</taxon>
        <taxon>Aerosakkonemataceae</taxon>
        <taxon>Microseira</taxon>
    </lineage>
</organism>
<dbReference type="EC" id="2.7.13.3" evidence="4"/>
<name>A0AAV3X915_9CYAN</name>
<dbReference type="InterPro" id="IPR004358">
    <property type="entry name" value="Sig_transdc_His_kin-like_C"/>
</dbReference>
<evidence type="ECO:0000256" key="6">
    <source>
        <dbReference type="ARBA" id="ARBA00022679"/>
    </source>
</evidence>
<keyword evidence="5" id="KW-0597">Phosphoprotein</keyword>
<comment type="subcellular location">
    <subcellularLocation>
        <location evidence="2">Membrane</location>
    </subcellularLocation>
</comment>
<evidence type="ECO:0000313" key="14">
    <source>
        <dbReference type="Proteomes" id="UP001050975"/>
    </source>
</evidence>
<dbReference type="PROSITE" id="PS50885">
    <property type="entry name" value="HAMP"/>
    <property type="match status" value="1"/>
</dbReference>
<evidence type="ECO:0000256" key="10">
    <source>
        <dbReference type="SAM" id="MobiDB-lite"/>
    </source>
</evidence>
<dbReference type="AlphaFoldDB" id="A0AAV3X915"/>
<dbReference type="PANTHER" id="PTHR43711:SF1">
    <property type="entry name" value="HISTIDINE KINASE 1"/>
    <property type="match status" value="1"/>
</dbReference>
<evidence type="ECO:0000256" key="5">
    <source>
        <dbReference type="ARBA" id="ARBA00022553"/>
    </source>
</evidence>
<dbReference type="InterPro" id="IPR036890">
    <property type="entry name" value="HATPase_C_sf"/>
</dbReference>
<keyword evidence="6" id="KW-0808">Transferase</keyword>
<dbReference type="Gene3D" id="1.10.287.130">
    <property type="match status" value="1"/>
</dbReference>
<dbReference type="InterPro" id="IPR003660">
    <property type="entry name" value="HAMP_dom"/>
</dbReference>